<reference evidence="1" key="1">
    <citation type="submission" date="2019-05" db="EMBL/GenBank/DDBJ databases">
        <title>Revised genome assembly of Burkholderiaceae (previously Ralstonia) sp. PBA.</title>
        <authorList>
            <person name="Gan H.M."/>
        </authorList>
    </citation>
    <scope>NUCLEOTIDE SEQUENCE</scope>
    <source>
        <strain evidence="1">PBA</strain>
    </source>
</reference>
<keyword evidence="1" id="KW-0808">Transferase</keyword>
<gene>
    <name evidence="1" type="ORF">MW7_004625</name>
</gene>
<name>A0ACD3SS01_9BURK</name>
<protein>
    <submittedName>
        <fullName evidence="1">FAD:protein FMN transferase</fullName>
    </submittedName>
</protein>
<sequence>MPTASRRVLVPLDLPPAAVPDGTVQSLHGATMGTSWSARLVADAARLPELHHVIQSALDDVVAQMSHWEAGSDLGRFNRALPGTWQVLPEAFFTVLDCAIAIARDSAGAYDPTIGTLVDLWGFGPRGAQAPVTAPPSGAAIRQARATCGWQRITLDHATRRVQQPGGLALDFSSIAKGFGVDHAAQALERAGVRSYLLEVGGELRGLGAKPDGTPWWVELERPPHDACTTSSTAPDTQDGPVDVVALHGLSVATSGDYRRYFEHDGVRYAHTLDPRTGYPVQHTASVTVLHASCMVADALATLLTVLGPDAAPAYAERCGLAARMLYLTPTGMRESCSSAFTDMLT</sequence>
<dbReference type="EMBL" id="AKCV02000014">
    <property type="protein sequence ID" value="TMS59050.1"/>
    <property type="molecule type" value="Genomic_DNA"/>
</dbReference>
<evidence type="ECO:0000313" key="2">
    <source>
        <dbReference type="Proteomes" id="UP000004277"/>
    </source>
</evidence>
<accession>A0ACD3SS01</accession>
<proteinExistence type="predicted"/>
<comment type="caution">
    <text evidence="1">The sequence shown here is derived from an EMBL/GenBank/DDBJ whole genome shotgun (WGS) entry which is preliminary data.</text>
</comment>
<organism evidence="1 2">
    <name type="scientific">Imbroritus primus</name>
    <dbReference type="NCBI Taxonomy" id="3058603"/>
    <lineage>
        <taxon>Bacteria</taxon>
        <taxon>Pseudomonadati</taxon>
        <taxon>Pseudomonadota</taxon>
        <taxon>Betaproteobacteria</taxon>
        <taxon>Burkholderiales</taxon>
        <taxon>Burkholderiaceae</taxon>
        <taxon>Imbroritus</taxon>
    </lineage>
</organism>
<evidence type="ECO:0000313" key="1">
    <source>
        <dbReference type="EMBL" id="TMS59050.1"/>
    </source>
</evidence>
<dbReference type="Proteomes" id="UP000004277">
    <property type="component" value="Unassembled WGS sequence"/>
</dbReference>
<keyword evidence="2" id="KW-1185">Reference proteome</keyword>